<gene>
    <name evidence="1" type="ORF">SAMN04488540_102138</name>
</gene>
<evidence type="ECO:0000313" key="1">
    <source>
        <dbReference type="EMBL" id="SDI57905.1"/>
    </source>
</evidence>
<name>A0A1G8LQL7_9GAMM</name>
<dbReference type="EMBL" id="FNEM01000002">
    <property type="protein sequence ID" value="SDI57905.1"/>
    <property type="molecule type" value="Genomic_DNA"/>
</dbReference>
<proteinExistence type="predicted"/>
<sequence length="29" mass="3386">MNYPFGYNVSLHGSWSNMSWNATAIYFAR</sequence>
<reference evidence="2" key="1">
    <citation type="submission" date="2016-10" db="EMBL/GenBank/DDBJ databases">
        <authorList>
            <person name="Varghese N."/>
            <person name="Submissions S."/>
        </authorList>
    </citation>
    <scope>NUCLEOTIDE SEQUENCE [LARGE SCALE GENOMIC DNA]</scope>
    <source>
        <strain evidence="2">DSM 23317</strain>
    </source>
</reference>
<dbReference type="Proteomes" id="UP000199527">
    <property type="component" value="Unassembled WGS sequence"/>
</dbReference>
<dbReference type="AlphaFoldDB" id="A0A1G8LQL7"/>
<evidence type="ECO:0000313" key="2">
    <source>
        <dbReference type="Proteomes" id="UP000199527"/>
    </source>
</evidence>
<protein>
    <submittedName>
        <fullName evidence="1">Uncharacterized protein</fullName>
    </submittedName>
</protein>
<accession>A0A1G8LQL7</accession>
<organism evidence="1 2">
    <name type="scientific">Ferrimonas sediminum</name>
    <dbReference type="NCBI Taxonomy" id="718193"/>
    <lineage>
        <taxon>Bacteria</taxon>
        <taxon>Pseudomonadati</taxon>
        <taxon>Pseudomonadota</taxon>
        <taxon>Gammaproteobacteria</taxon>
        <taxon>Alteromonadales</taxon>
        <taxon>Ferrimonadaceae</taxon>
        <taxon>Ferrimonas</taxon>
    </lineage>
</organism>
<keyword evidence="2" id="KW-1185">Reference proteome</keyword>